<evidence type="ECO:0000313" key="2">
    <source>
        <dbReference type="Proteomes" id="UP000316806"/>
    </source>
</evidence>
<name>A0A516RF62_STRST</name>
<reference evidence="1 2" key="1">
    <citation type="journal article" date="2019" name="J. Ind. Microbiol. Biotechnol.">
        <title>The complete genomic sequence of Streptomyces spectabilis NRRL-2792 and identification of secondary metabolite biosynthetic gene clusters.</title>
        <authorList>
            <person name="Sinha A."/>
            <person name="Phillips-Salemka S."/>
            <person name="Niraula T.A."/>
            <person name="Short K.A."/>
            <person name="Niraula N.P."/>
        </authorList>
    </citation>
    <scope>NUCLEOTIDE SEQUENCE [LARGE SCALE GENOMIC DNA]</scope>
    <source>
        <strain evidence="1 2">NRRL 2792</strain>
    </source>
</reference>
<organism evidence="1 2">
    <name type="scientific">Streptomyces spectabilis</name>
    <dbReference type="NCBI Taxonomy" id="68270"/>
    <lineage>
        <taxon>Bacteria</taxon>
        <taxon>Bacillati</taxon>
        <taxon>Actinomycetota</taxon>
        <taxon>Actinomycetes</taxon>
        <taxon>Kitasatosporales</taxon>
        <taxon>Streptomycetaceae</taxon>
        <taxon>Streptomyces</taxon>
    </lineage>
</organism>
<dbReference type="AlphaFoldDB" id="A0A516RF62"/>
<evidence type="ECO:0000313" key="1">
    <source>
        <dbReference type="EMBL" id="QDQ14302.1"/>
    </source>
</evidence>
<dbReference type="EMBL" id="CP040916">
    <property type="protein sequence ID" value="QDQ14302.1"/>
    <property type="molecule type" value="Genomic_DNA"/>
</dbReference>
<protein>
    <submittedName>
        <fullName evidence="1">Uncharacterized protein</fullName>
    </submittedName>
</protein>
<gene>
    <name evidence="1" type="ORF">FH965_30110</name>
</gene>
<proteinExistence type="predicted"/>
<accession>A0A516RF62</accession>
<dbReference type="Proteomes" id="UP000316806">
    <property type="component" value="Chromosome"/>
</dbReference>
<sequence>MDWEWVYTGPEGREDRFTIKLRRAIRNGVCVGVSLTLTDRPHDGDENETKDVFKSVREAFDITGPLCADLRAEGWELKPSE</sequence>
<dbReference type="RefSeq" id="WP_144321514.1">
    <property type="nucleotide sequence ID" value="NZ_CP040916.1"/>
</dbReference>